<name>A0A6M8HWC8_9PROT</name>
<dbReference type="Pfam" id="PF00561">
    <property type="entry name" value="Abhydrolase_1"/>
    <property type="match status" value="1"/>
</dbReference>
<organism evidence="2 3">
    <name type="scientific">Lichenicola cladoniae</name>
    <dbReference type="NCBI Taxonomy" id="1484109"/>
    <lineage>
        <taxon>Bacteria</taxon>
        <taxon>Pseudomonadati</taxon>
        <taxon>Pseudomonadota</taxon>
        <taxon>Alphaproteobacteria</taxon>
        <taxon>Acetobacterales</taxon>
        <taxon>Acetobacteraceae</taxon>
        <taxon>Lichenicola</taxon>
    </lineage>
</organism>
<dbReference type="InterPro" id="IPR029058">
    <property type="entry name" value="AB_hydrolase_fold"/>
</dbReference>
<proteinExistence type="predicted"/>
<evidence type="ECO:0000313" key="3">
    <source>
        <dbReference type="Proteomes" id="UP000500767"/>
    </source>
</evidence>
<dbReference type="InterPro" id="IPR050471">
    <property type="entry name" value="AB_hydrolase"/>
</dbReference>
<dbReference type="SUPFAM" id="SSF53474">
    <property type="entry name" value="alpha/beta-Hydrolases"/>
    <property type="match status" value="1"/>
</dbReference>
<dbReference type="EMBL" id="CP053708">
    <property type="protein sequence ID" value="QKE92381.1"/>
    <property type="molecule type" value="Genomic_DNA"/>
</dbReference>
<keyword evidence="2" id="KW-0378">Hydrolase</keyword>
<dbReference type="PANTHER" id="PTHR43433">
    <property type="entry name" value="HYDROLASE, ALPHA/BETA FOLD FAMILY PROTEIN"/>
    <property type="match status" value="1"/>
</dbReference>
<sequence length="251" mass="27731">MPSLPVTARSGYKSVNGIRMWYAEYGAGKPVLLLHGGLANSNYWGNLIPFLVAHHRLVIVTDSRGHGRSSRTRQPFGYDLMASDVLALLDQLGMTRVDLVGWSDGGIIGLDLAMHDPNRVDRLFAFGANTDPSGLRRNFDRTPVFGGFIARTRAEYQALSPTPDQYDLFVRQISHMWQSEPHWTRSDLATITIPTTIADGDHDEAIRQAHDRFMATAIPGAKLVILPEVSHFAMLQAPGPFNQAVLEAITP</sequence>
<gene>
    <name evidence="2" type="ORF">HN018_02380</name>
</gene>
<accession>A0A6M8HWC8</accession>
<dbReference type="KEGG" id="lck:HN018_02380"/>
<feature type="domain" description="AB hydrolase-1" evidence="1">
    <location>
        <begin position="29"/>
        <end position="137"/>
    </location>
</feature>
<dbReference type="Gene3D" id="3.40.50.1820">
    <property type="entry name" value="alpha/beta hydrolase"/>
    <property type="match status" value="1"/>
</dbReference>
<dbReference type="PANTHER" id="PTHR43433:SF5">
    <property type="entry name" value="AB HYDROLASE-1 DOMAIN-CONTAINING PROTEIN"/>
    <property type="match status" value="1"/>
</dbReference>
<dbReference type="AlphaFoldDB" id="A0A6M8HWC8"/>
<dbReference type="Proteomes" id="UP000500767">
    <property type="component" value="Chromosome"/>
</dbReference>
<dbReference type="InterPro" id="IPR000073">
    <property type="entry name" value="AB_hydrolase_1"/>
</dbReference>
<keyword evidence="3" id="KW-1185">Reference proteome</keyword>
<dbReference type="GO" id="GO:0016787">
    <property type="term" value="F:hydrolase activity"/>
    <property type="evidence" value="ECO:0007669"/>
    <property type="project" value="UniProtKB-KW"/>
</dbReference>
<reference evidence="2 3" key="1">
    <citation type="journal article" date="2014" name="World J. Microbiol. Biotechnol.">
        <title>Biodiversity and physiological characteristics of Antarctic and Arctic lichens-associated bacteria.</title>
        <authorList>
            <person name="Lee Y.M."/>
            <person name="Kim E.H."/>
            <person name="Lee H.K."/>
            <person name="Hong S.G."/>
        </authorList>
    </citation>
    <scope>NUCLEOTIDE SEQUENCE [LARGE SCALE GENOMIC DNA]</scope>
    <source>
        <strain evidence="2 3">PAMC 26569</strain>
    </source>
</reference>
<evidence type="ECO:0000259" key="1">
    <source>
        <dbReference type="Pfam" id="PF00561"/>
    </source>
</evidence>
<evidence type="ECO:0000313" key="2">
    <source>
        <dbReference type="EMBL" id="QKE92381.1"/>
    </source>
</evidence>
<protein>
    <submittedName>
        <fullName evidence="2">Alpha/beta hydrolase</fullName>
    </submittedName>
</protein>